<sequence length="286" mass="31124">MPKMSRRNFLKLAASGCFVAATAFSATALSGCSSNETASTKYQSPYDFSGLSISNFGATYTENGALKSKFGIDVSDYQGDINWTKVKNAGVDFVFVRLGYRGSTKGLLYEDENYIQNIQGATNAGLEVGAYFFSQAANTEEASEEAAFCLSLLSRVSAANGTAKPITLPLVFDHEPTAGGTGRADTISRSNMTEIATQFCKDVAISGYRPMIYGNSGDIDRYERETLLDSLVAEGYPRMQIWFAEYNSNTPTGQFDFSIWQYSNSGQIDGIDTNVDLNILFTTTFS</sequence>
<organism evidence="5 6">
    <name type="scientific">Phoenicibacter congonensis</name>
    <dbReference type="NCBI Taxonomy" id="1944646"/>
    <lineage>
        <taxon>Bacteria</taxon>
        <taxon>Bacillati</taxon>
        <taxon>Actinomycetota</taxon>
        <taxon>Coriobacteriia</taxon>
        <taxon>Eggerthellales</taxon>
        <taxon>Eggerthellaceae</taxon>
        <taxon>Phoenicibacter</taxon>
    </lineage>
</organism>
<protein>
    <submittedName>
        <fullName evidence="5">GH25 family lysozyme</fullName>
    </submittedName>
</protein>
<feature type="signal peptide" evidence="4">
    <location>
        <begin position="1"/>
        <end position="28"/>
    </location>
</feature>
<evidence type="ECO:0000256" key="1">
    <source>
        <dbReference type="ARBA" id="ARBA00010646"/>
    </source>
</evidence>
<evidence type="ECO:0000256" key="3">
    <source>
        <dbReference type="ARBA" id="ARBA00023295"/>
    </source>
</evidence>
<dbReference type="SMART" id="SM00641">
    <property type="entry name" value="Glyco_25"/>
    <property type="match status" value="1"/>
</dbReference>
<keyword evidence="2" id="KW-0378">Hydrolase</keyword>
<reference evidence="5" key="1">
    <citation type="submission" date="2023-07" db="EMBL/GenBank/DDBJ databases">
        <title>Between Cages and Wild: Unraveling the Impact of Captivity on Animal Microbiomes and Antimicrobial Resistance.</title>
        <authorList>
            <person name="Schmartz G.P."/>
            <person name="Rehner J."/>
            <person name="Schuff M.J."/>
            <person name="Becker S.L."/>
            <person name="Kravczyk M."/>
            <person name="Gurevich A."/>
            <person name="Francke R."/>
            <person name="Mueller R."/>
            <person name="Keller V."/>
            <person name="Keller A."/>
        </authorList>
    </citation>
    <scope>NUCLEOTIDE SEQUENCE</scope>
    <source>
        <strain evidence="5">S12M_St_49</strain>
    </source>
</reference>
<evidence type="ECO:0000313" key="5">
    <source>
        <dbReference type="EMBL" id="MDO4841437.1"/>
    </source>
</evidence>
<keyword evidence="4" id="KW-0732">Signal</keyword>
<evidence type="ECO:0000256" key="4">
    <source>
        <dbReference type="SAM" id="SignalP"/>
    </source>
</evidence>
<keyword evidence="6" id="KW-1185">Reference proteome</keyword>
<name>A0AA43UAW5_9ACTN</name>
<gene>
    <name evidence="5" type="ORF">Q3982_02015</name>
</gene>
<evidence type="ECO:0000256" key="2">
    <source>
        <dbReference type="ARBA" id="ARBA00022801"/>
    </source>
</evidence>
<dbReference type="PROSITE" id="PS51904">
    <property type="entry name" value="GLYCOSYL_HYDROL_F25_2"/>
    <property type="match status" value="1"/>
</dbReference>
<dbReference type="GO" id="GO:0016998">
    <property type="term" value="P:cell wall macromolecule catabolic process"/>
    <property type="evidence" value="ECO:0007669"/>
    <property type="project" value="InterPro"/>
</dbReference>
<accession>A0AA43UAW5</accession>
<dbReference type="CDD" id="cd06414">
    <property type="entry name" value="GH25_LytC-like"/>
    <property type="match status" value="1"/>
</dbReference>
<dbReference type="AlphaFoldDB" id="A0AA43UAW5"/>
<dbReference type="SUPFAM" id="SSF51445">
    <property type="entry name" value="(Trans)glycosidases"/>
    <property type="match status" value="1"/>
</dbReference>
<dbReference type="InterPro" id="IPR017853">
    <property type="entry name" value="GH"/>
</dbReference>
<dbReference type="InterPro" id="IPR002053">
    <property type="entry name" value="Glyco_hydro_25"/>
</dbReference>
<dbReference type="Proteomes" id="UP001168575">
    <property type="component" value="Unassembled WGS sequence"/>
</dbReference>
<proteinExistence type="inferred from homology"/>
<dbReference type="GO" id="GO:0009253">
    <property type="term" value="P:peptidoglycan catabolic process"/>
    <property type="evidence" value="ECO:0007669"/>
    <property type="project" value="InterPro"/>
</dbReference>
<dbReference type="PROSITE" id="PS51257">
    <property type="entry name" value="PROKAR_LIPOPROTEIN"/>
    <property type="match status" value="1"/>
</dbReference>
<dbReference type="PROSITE" id="PS51318">
    <property type="entry name" value="TAT"/>
    <property type="match status" value="1"/>
</dbReference>
<dbReference type="InterPro" id="IPR018077">
    <property type="entry name" value="Glyco_hydro_fam25_subgr"/>
</dbReference>
<dbReference type="Gene3D" id="3.20.20.80">
    <property type="entry name" value="Glycosidases"/>
    <property type="match status" value="1"/>
</dbReference>
<keyword evidence="3" id="KW-0326">Glycosidase</keyword>
<evidence type="ECO:0000313" key="6">
    <source>
        <dbReference type="Proteomes" id="UP001168575"/>
    </source>
</evidence>
<dbReference type="PANTHER" id="PTHR34135:SF2">
    <property type="entry name" value="LYSOZYME"/>
    <property type="match status" value="1"/>
</dbReference>
<feature type="chain" id="PRO_5041202660" evidence="4">
    <location>
        <begin position="29"/>
        <end position="286"/>
    </location>
</feature>
<comment type="caution">
    <text evidence="5">The sequence shown here is derived from an EMBL/GenBank/DDBJ whole genome shotgun (WGS) entry which is preliminary data.</text>
</comment>
<comment type="similarity">
    <text evidence="1">Belongs to the glycosyl hydrolase 25 family.</text>
</comment>
<dbReference type="EMBL" id="JAUMVS010000017">
    <property type="protein sequence ID" value="MDO4841437.1"/>
    <property type="molecule type" value="Genomic_DNA"/>
</dbReference>
<dbReference type="Pfam" id="PF01183">
    <property type="entry name" value="Glyco_hydro_25"/>
    <property type="match status" value="1"/>
</dbReference>
<dbReference type="GO" id="GO:0003796">
    <property type="term" value="F:lysozyme activity"/>
    <property type="evidence" value="ECO:0007669"/>
    <property type="project" value="InterPro"/>
</dbReference>
<dbReference type="GO" id="GO:0016052">
    <property type="term" value="P:carbohydrate catabolic process"/>
    <property type="evidence" value="ECO:0007669"/>
    <property type="project" value="TreeGrafter"/>
</dbReference>
<dbReference type="InterPro" id="IPR006311">
    <property type="entry name" value="TAT_signal"/>
</dbReference>
<dbReference type="PANTHER" id="PTHR34135">
    <property type="entry name" value="LYSOZYME"/>
    <property type="match status" value="1"/>
</dbReference>